<dbReference type="GO" id="GO:0003676">
    <property type="term" value="F:nucleic acid binding"/>
    <property type="evidence" value="ECO:0007669"/>
    <property type="project" value="InterPro"/>
</dbReference>
<keyword evidence="3" id="KW-0614">Plasmid</keyword>
<dbReference type="PANTHER" id="PTHR30547">
    <property type="entry name" value="UNCHARACTERIZED PROTEIN YHCG-RELATED"/>
    <property type="match status" value="1"/>
</dbReference>
<evidence type="ECO:0000313" key="4">
    <source>
        <dbReference type="Proteomes" id="UP000323824"/>
    </source>
</evidence>
<reference evidence="3 4" key="2">
    <citation type="submission" date="2019-09" db="EMBL/GenBank/DDBJ databases">
        <title>Complete Genome Sequence and Methylome Analysis of free living Spirochaetas.</title>
        <authorList>
            <person name="Leshcheva N."/>
            <person name="Mikheeva N."/>
        </authorList>
    </citation>
    <scope>NUCLEOTIDE SEQUENCE [LARGE SCALE GENOMIC DNA]</scope>
    <source>
        <strain evidence="3 4">P</strain>
        <plasmid evidence="4">pspe</plasmid>
    </source>
</reference>
<organism evidence="3 4">
    <name type="scientific">Thiospirochaeta perfilievii</name>
    <dbReference type="NCBI Taxonomy" id="252967"/>
    <lineage>
        <taxon>Bacteria</taxon>
        <taxon>Pseudomonadati</taxon>
        <taxon>Spirochaetota</taxon>
        <taxon>Spirochaetia</taxon>
        <taxon>Spirochaetales</taxon>
        <taxon>Spirochaetaceae</taxon>
        <taxon>Thiospirochaeta</taxon>
    </lineage>
</organism>
<reference evidence="3 4" key="1">
    <citation type="submission" date="2019-02" db="EMBL/GenBank/DDBJ databases">
        <authorList>
            <person name="Fomenkov A."/>
            <person name="Dubinina G."/>
            <person name="Grabovich M."/>
            <person name="Vincze T."/>
            <person name="Roberts R.J."/>
        </authorList>
    </citation>
    <scope>NUCLEOTIDE SEQUENCE [LARGE SCALE GENOMIC DNA]</scope>
    <source>
        <strain evidence="3 4">P</strain>
        <plasmid evidence="4">pspe</plasmid>
    </source>
</reference>
<protein>
    <submittedName>
        <fullName evidence="3">DUF1016 domain-containing protein</fullName>
    </submittedName>
</protein>
<evidence type="ECO:0000259" key="1">
    <source>
        <dbReference type="Pfam" id="PF06250"/>
    </source>
</evidence>
<keyword evidence="4" id="KW-1185">Reference proteome</keyword>
<dbReference type="Pfam" id="PF06250">
    <property type="entry name" value="YhcG_C"/>
    <property type="match status" value="1"/>
</dbReference>
<dbReference type="Pfam" id="PF17761">
    <property type="entry name" value="DUF1016_N"/>
    <property type="match status" value="1"/>
</dbReference>
<proteinExistence type="predicted"/>
<evidence type="ECO:0000259" key="2">
    <source>
        <dbReference type="Pfam" id="PF17761"/>
    </source>
</evidence>
<dbReference type="AlphaFoldDB" id="A0A5C1QG94"/>
<feature type="domain" description="YhcG N-terminal" evidence="2">
    <location>
        <begin position="8"/>
        <end position="142"/>
    </location>
</feature>
<dbReference type="InterPro" id="IPR041527">
    <property type="entry name" value="YhcG_N"/>
</dbReference>
<geneLocation type="plasmid" evidence="4">
    <name>pspe</name>
</geneLocation>
<sequence length="328" mass="38081">MEEDFNYILSLIHKAKSSAYKQLNNQLNSLYYSVGKYVSEKVSNALWGKSVVDDLSHFIKESNPTIKGFSSRNIWRMKQFYETYSNNTKLSTLSAELTWSHNTRIMTLKTEEERAFYLTVCSKQNYSVRELNRLIDSSTFERTMLADNKVSDVIKNLPQNTDGIFKDSYVLEFLDLPIPYKEKDLSAALISSLKDFILELGSGFSFIGQEYKVQVGTDDFFIDLLFFHRHLKCLVAFELKTTKFKPADLGQLEFYLEALDRDVKRNDENPSIGILLCREKNDEVVKYALSRSMSPAVIAEYETKLIPKRVLQKKLNEFYKLLEDNNSR</sequence>
<dbReference type="Proteomes" id="UP000323824">
    <property type="component" value="Plasmid pSpe"/>
</dbReference>
<dbReference type="KEGG" id="sper:EW093_17100"/>
<dbReference type="EMBL" id="CP035808">
    <property type="protein sequence ID" value="QEN06447.1"/>
    <property type="molecule type" value="Genomic_DNA"/>
</dbReference>
<accession>A0A5C1QG94</accession>
<dbReference type="OrthoDB" id="9801263at2"/>
<gene>
    <name evidence="3" type="ORF">EW093_17100</name>
</gene>
<dbReference type="InterPro" id="IPR011856">
    <property type="entry name" value="tRNA_endonuc-like_dom_sf"/>
</dbReference>
<evidence type="ECO:0000313" key="3">
    <source>
        <dbReference type="EMBL" id="QEN06447.1"/>
    </source>
</evidence>
<name>A0A5C1QG94_9SPIO</name>
<feature type="domain" description="YhcG PDDEXK nuclease" evidence="1">
    <location>
        <begin position="164"/>
        <end position="315"/>
    </location>
</feature>
<dbReference type="InterPro" id="IPR053148">
    <property type="entry name" value="PD-DEXK-like_domain"/>
</dbReference>
<dbReference type="InterPro" id="IPR009362">
    <property type="entry name" value="YhcG_C"/>
</dbReference>
<dbReference type="Gene3D" id="3.40.1350.10">
    <property type="match status" value="1"/>
</dbReference>
<dbReference type="PANTHER" id="PTHR30547:SF5">
    <property type="entry name" value="NUCLEASE YHCG-RELATED"/>
    <property type="match status" value="1"/>
</dbReference>